<dbReference type="Proteomes" id="UP001432322">
    <property type="component" value="Unassembled WGS sequence"/>
</dbReference>
<proteinExistence type="predicted"/>
<feature type="non-terminal residue" evidence="1">
    <location>
        <position position="1"/>
    </location>
</feature>
<evidence type="ECO:0000313" key="2">
    <source>
        <dbReference type="Proteomes" id="UP001432322"/>
    </source>
</evidence>
<gene>
    <name evidence="1" type="ORF">PFISCL1PPCAC_23948</name>
</gene>
<comment type="caution">
    <text evidence="1">The sequence shown here is derived from an EMBL/GenBank/DDBJ whole genome shotgun (WGS) entry which is preliminary data.</text>
</comment>
<name>A0AAV5WL21_9BILA</name>
<sequence length="91" mass="10308">KEVKVVIVNEAKSLKHAFAGSSRHRLLLLHGGEPIQWEEAIKEAEYIMFSTRIEVSVVLSTPLGLKRAHETPSIDKFIRRINMECARLGRA</sequence>
<reference evidence="1" key="1">
    <citation type="submission" date="2023-10" db="EMBL/GenBank/DDBJ databases">
        <title>Genome assembly of Pristionchus species.</title>
        <authorList>
            <person name="Yoshida K."/>
            <person name="Sommer R.J."/>
        </authorList>
    </citation>
    <scope>NUCLEOTIDE SEQUENCE</scope>
    <source>
        <strain evidence="1">RS5133</strain>
    </source>
</reference>
<keyword evidence="2" id="KW-1185">Reference proteome</keyword>
<accession>A0AAV5WL21</accession>
<organism evidence="1 2">
    <name type="scientific">Pristionchus fissidentatus</name>
    <dbReference type="NCBI Taxonomy" id="1538716"/>
    <lineage>
        <taxon>Eukaryota</taxon>
        <taxon>Metazoa</taxon>
        <taxon>Ecdysozoa</taxon>
        <taxon>Nematoda</taxon>
        <taxon>Chromadorea</taxon>
        <taxon>Rhabditida</taxon>
        <taxon>Rhabditina</taxon>
        <taxon>Diplogasteromorpha</taxon>
        <taxon>Diplogasteroidea</taxon>
        <taxon>Neodiplogasteridae</taxon>
        <taxon>Pristionchus</taxon>
    </lineage>
</organism>
<dbReference type="AlphaFoldDB" id="A0AAV5WL21"/>
<evidence type="ECO:0000313" key="1">
    <source>
        <dbReference type="EMBL" id="GMT32651.1"/>
    </source>
</evidence>
<dbReference type="EMBL" id="BTSY01000006">
    <property type="protein sequence ID" value="GMT32651.1"/>
    <property type="molecule type" value="Genomic_DNA"/>
</dbReference>
<protein>
    <submittedName>
        <fullName evidence="1">Uncharacterized protein</fullName>
    </submittedName>
</protein>
<feature type="non-terminal residue" evidence="1">
    <location>
        <position position="91"/>
    </location>
</feature>